<evidence type="ECO:0000313" key="2">
    <source>
        <dbReference type="Proteomes" id="UP000265120"/>
    </source>
</evidence>
<dbReference type="GeneTree" id="ENSGT00980000202842"/>
<dbReference type="InParanoid" id="A0A3P8W681"/>
<reference evidence="1" key="2">
    <citation type="submission" date="2025-08" db="UniProtKB">
        <authorList>
            <consortium name="Ensembl"/>
        </authorList>
    </citation>
    <scope>IDENTIFICATION</scope>
</reference>
<sequence>MCQGGYKIPRRTKGVIRSSQGRRPSLRLLNKIHQDSVSPSEYITFAKITGEREIILLTVTPAFKAIWEEVQTLTTDGISNDRLFRSLSHPFTYQSFCTTLRSPSFYGGGGFLRTLTSVSEIRALGWNSSLSLNWGPRHTKWP</sequence>
<accession>A0A3P8W681</accession>
<reference evidence="1 2" key="1">
    <citation type="journal article" date="2014" name="Nat. Genet.">
        <title>Whole-genome sequence of a flatfish provides insights into ZW sex chromosome evolution and adaptation to a benthic lifestyle.</title>
        <authorList>
            <person name="Chen S."/>
            <person name="Zhang G."/>
            <person name="Shao C."/>
            <person name="Huang Q."/>
            <person name="Liu G."/>
            <person name="Zhang P."/>
            <person name="Song W."/>
            <person name="An N."/>
            <person name="Chalopin D."/>
            <person name="Volff J.N."/>
            <person name="Hong Y."/>
            <person name="Li Q."/>
            <person name="Sha Z."/>
            <person name="Zhou H."/>
            <person name="Xie M."/>
            <person name="Yu Q."/>
            <person name="Liu Y."/>
            <person name="Xiang H."/>
            <person name="Wang N."/>
            <person name="Wu K."/>
            <person name="Yang C."/>
            <person name="Zhou Q."/>
            <person name="Liao X."/>
            <person name="Yang L."/>
            <person name="Hu Q."/>
            <person name="Zhang J."/>
            <person name="Meng L."/>
            <person name="Jin L."/>
            <person name="Tian Y."/>
            <person name="Lian J."/>
            <person name="Yang J."/>
            <person name="Miao G."/>
            <person name="Liu S."/>
            <person name="Liang Z."/>
            <person name="Yan F."/>
            <person name="Li Y."/>
            <person name="Sun B."/>
            <person name="Zhang H."/>
            <person name="Zhang J."/>
            <person name="Zhu Y."/>
            <person name="Du M."/>
            <person name="Zhao Y."/>
            <person name="Schartl M."/>
            <person name="Tang Q."/>
            <person name="Wang J."/>
        </authorList>
    </citation>
    <scope>NUCLEOTIDE SEQUENCE</scope>
</reference>
<name>A0A3P8W681_CYNSE</name>
<keyword evidence="2" id="KW-1185">Reference proteome</keyword>
<evidence type="ECO:0000313" key="1">
    <source>
        <dbReference type="Ensembl" id="ENSCSEP00000023028.1"/>
    </source>
</evidence>
<dbReference type="Ensembl" id="ENSCSET00000023327.1">
    <property type="protein sequence ID" value="ENSCSEP00000023028.1"/>
    <property type="gene ID" value="ENSCSEG00000014685.1"/>
</dbReference>
<dbReference type="Proteomes" id="UP000265120">
    <property type="component" value="Chromosome 8"/>
</dbReference>
<organism evidence="1 2">
    <name type="scientific">Cynoglossus semilaevis</name>
    <name type="common">Tongue sole</name>
    <dbReference type="NCBI Taxonomy" id="244447"/>
    <lineage>
        <taxon>Eukaryota</taxon>
        <taxon>Metazoa</taxon>
        <taxon>Chordata</taxon>
        <taxon>Craniata</taxon>
        <taxon>Vertebrata</taxon>
        <taxon>Euteleostomi</taxon>
        <taxon>Actinopterygii</taxon>
        <taxon>Neopterygii</taxon>
        <taxon>Teleostei</taxon>
        <taxon>Neoteleostei</taxon>
        <taxon>Acanthomorphata</taxon>
        <taxon>Carangaria</taxon>
        <taxon>Pleuronectiformes</taxon>
        <taxon>Pleuronectoidei</taxon>
        <taxon>Cynoglossidae</taxon>
        <taxon>Cynoglossinae</taxon>
        <taxon>Cynoglossus</taxon>
    </lineage>
</organism>
<protein>
    <submittedName>
        <fullName evidence="1">Uncharacterized protein</fullName>
    </submittedName>
</protein>
<reference evidence="1" key="3">
    <citation type="submission" date="2025-09" db="UniProtKB">
        <authorList>
            <consortium name="Ensembl"/>
        </authorList>
    </citation>
    <scope>IDENTIFICATION</scope>
</reference>
<proteinExistence type="predicted"/>
<dbReference type="AlphaFoldDB" id="A0A3P8W681"/>